<evidence type="ECO:0000256" key="1">
    <source>
        <dbReference type="SAM" id="MobiDB-lite"/>
    </source>
</evidence>
<sequence length="318" mass="34943">MAATRRLSTAAEACTELLTRFGSTSKPISTRTQLLDANQLHLLSLTLNRPSSSPDPPKNGTPIPPGHHLVYFTPAVPTSSLGLDGTDTVVNPLAPFTRRMWAGGHLTWSPSTPLLVGQTVRETTRLISAEPKRLKTGDEMLLVGVEKTYSPSDSPDAVALTDRRNWVFRREIDPSSSVPVPPRPEEVPLPSPPTGGWARDFTQSEVSLFRFSALTFNGHKIHYSDEWCRGVEGHRRAVVHGPLNLINMLNFWGDEVGGGRMPRGVEYRAVRPIYVGERYRVLLKDGGKGKGGEEGDGRWEVEVWDSFGGVGMRGVVWG</sequence>
<protein>
    <recommendedName>
        <fullName evidence="4">N-terminal of MaoC-like dehydratase domain-containing protein</fullName>
    </recommendedName>
</protein>
<evidence type="ECO:0008006" key="4">
    <source>
        <dbReference type="Google" id="ProtNLM"/>
    </source>
</evidence>
<dbReference type="GO" id="GO:0005739">
    <property type="term" value="C:mitochondrion"/>
    <property type="evidence" value="ECO:0007669"/>
    <property type="project" value="TreeGrafter"/>
</dbReference>
<dbReference type="InterPro" id="IPR029069">
    <property type="entry name" value="HotDog_dom_sf"/>
</dbReference>
<dbReference type="GeneID" id="54288517"/>
<proteinExistence type="predicted"/>
<dbReference type="InterPro" id="IPR052741">
    <property type="entry name" value="Mitochondrial_HTD2"/>
</dbReference>
<dbReference type="EMBL" id="ML978070">
    <property type="protein sequence ID" value="KAF2014554.1"/>
    <property type="molecule type" value="Genomic_DNA"/>
</dbReference>
<dbReference type="RefSeq" id="XP_033382893.1">
    <property type="nucleotide sequence ID" value="XM_033531120.1"/>
</dbReference>
<organism evidence="2 3">
    <name type="scientific">Aaosphaeria arxii CBS 175.79</name>
    <dbReference type="NCBI Taxonomy" id="1450172"/>
    <lineage>
        <taxon>Eukaryota</taxon>
        <taxon>Fungi</taxon>
        <taxon>Dikarya</taxon>
        <taxon>Ascomycota</taxon>
        <taxon>Pezizomycotina</taxon>
        <taxon>Dothideomycetes</taxon>
        <taxon>Pleosporomycetidae</taxon>
        <taxon>Pleosporales</taxon>
        <taxon>Pleosporales incertae sedis</taxon>
        <taxon>Aaosphaeria</taxon>
    </lineage>
</organism>
<dbReference type="Gene3D" id="3.10.129.10">
    <property type="entry name" value="Hotdog Thioesterase"/>
    <property type="match status" value="1"/>
</dbReference>
<dbReference type="OrthoDB" id="3257538at2759"/>
<dbReference type="Proteomes" id="UP000799778">
    <property type="component" value="Unassembled WGS sequence"/>
</dbReference>
<feature type="compositionally biased region" description="Pro residues" evidence="1">
    <location>
        <begin position="179"/>
        <end position="193"/>
    </location>
</feature>
<evidence type="ECO:0000313" key="2">
    <source>
        <dbReference type="EMBL" id="KAF2014554.1"/>
    </source>
</evidence>
<reference evidence="2" key="1">
    <citation type="journal article" date="2020" name="Stud. Mycol.">
        <title>101 Dothideomycetes genomes: a test case for predicting lifestyles and emergence of pathogens.</title>
        <authorList>
            <person name="Haridas S."/>
            <person name="Albert R."/>
            <person name="Binder M."/>
            <person name="Bloem J."/>
            <person name="Labutti K."/>
            <person name="Salamov A."/>
            <person name="Andreopoulos B."/>
            <person name="Baker S."/>
            <person name="Barry K."/>
            <person name="Bills G."/>
            <person name="Bluhm B."/>
            <person name="Cannon C."/>
            <person name="Castanera R."/>
            <person name="Culley D."/>
            <person name="Daum C."/>
            <person name="Ezra D."/>
            <person name="Gonzalez J."/>
            <person name="Henrissat B."/>
            <person name="Kuo A."/>
            <person name="Liang C."/>
            <person name="Lipzen A."/>
            <person name="Lutzoni F."/>
            <person name="Magnuson J."/>
            <person name="Mondo S."/>
            <person name="Nolan M."/>
            <person name="Ohm R."/>
            <person name="Pangilinan J."/>
            <person name="Park H.-J."/>
            <person name="Ramirez L."/>
            <person name="Alfaro M."/>
            <person name="Sun H."/>
            <person name="Tritt A."/>
            <person name="Yoshinaga Y."/>
            <person name="Zwiers L.-H."/>
            <person name="Turgeon B."/>
            <person name="Goodwin S."/>
            <person name="Spatafora J."/>
            <person name="Crous P."/>
            <person name="Grigoriev I."/>
        </authorList>
    </citation>
    <scope>NUCLEOTIDE SEQUENCE</scope>
    <source>
        <strain evidence="2">CBS 175.79</strain>
    </source>
</reference>
<dbReference type="GO" id="GO:0019171">
    <property type="term" value="F:(3R)-hydroxyacyl-[acyl-carrier-protein] dehydratase activity"/>
    <property type="evidence" value="ECO:0007669"/>
    <property type="project" value="TreeGrafter"/>
</dbReference>
<evidence type="ECO:0000313" key="3">
    <source>
        <dbReference type="Proteomes" id="UP000799778"/>
    </source>
</evidence>
<dbReference type="AlphaFoldDB" id="A0A6A5XQH8"/>
<feature type="region of interest" description="Disordered" evidence="1">
    <location>
        <begin position="174"/>
        <end position="195"/>
    </location>
</feature>
<dbReference type="PANTHER" id="PTHR28152">
    <property type="entry name" value="HYDROXYACYL-THIOESTER DEHYDRATASE TYPE 2, MITOCHONDRIAL"/>
    <property type="match status" value="1"/>
</dbReference>
<name>A0A6A5XQH8_9PLEO</name>
<dbReference type="SUPFAM" id="SSF54637">
    <property type="entry name" value="Thioesterase/thiol ester dehydrase-isomerase"/>
    <property type="match status" value="1"/>
</dbReference>
<keyword evidence="3" id="KW-1185">Reference proteome</keyword>
<accession>A0A6A5XQH8</accession>
<dbReference type="PANTHER" id="PTHR28152:SF2">
    <property type="entry name" value="N-TERMINAL OF MAOC-LIKE DEHYDRATASE DOMAIN-CONTAINING PROTEIN"/>
    <property type="match status" value="1"/>
</dbReference>
<gene>
    <name evidence="2" type="ORF">BU24DRAFT_451564</name>
</gene>